<dbReference type="PANTHER" id="PTHR30173">
    <property type="entry name" value="SIGMA 19 FACTOR"/>
    <property type="match status" value="1"/>
</dbReference>
<dbReference type="PANTHER" id="PTHR30173:SF43">
    <property type="entry name" value="ECF RNA POLYMERASE SIGMA FACTOR SIGI-RELATED"/>
    <property type="match status" value="1"/>
</dbReference>
<reference evidence="1 2" key="1">
    <citation type="submission" date="2023-11" db="EMBL/GenBank/DDBJ databases">
        <title>Genome sequence of Microbacterium rhizosphaerae KACC 19337.</title>
        <authorList>
            <person name="Choi H."/>
            <person name="Kim S."/>
            <person name="Kim Y."/>
            <person name="Kwon S.-W."/>
            <person name="Heo J."/>
        </authorList>
    </citation>
    <scope>NUCLEOTIDE SEQUENCE [LARGE SCALE GENOMIC DNA]</scope>
    <source>
        <strain evidence="1 2">KACC 19337</strain>
    </source>
</reference>
<evidence type="ECO:0000313" key="2">
    <source>
        <dbReference type="Proteomes" id="UP001323798"/>
    </source>
</evidence>
<dbReference type="InterPro" id="IPR032710">
    <property type="entry name" value="NTF2-like_dom_sf"/>
</dbReference>
<sequence>MTCREAAVAEAIRDSLGVGDRTRVERMLRRGVTLLVDGGGRVAAPSAPIVGRRAAAGALVELLTPTAASSSTMATVNGAPAIAFHEGARVVAVLALRLRGRRASDVWLVVNPDKLRHWNMP</sequence>
<gene>
    <name evidence="1" type="ORF">SM116_11020</name>
</gene>
<protein>
    <recommendedName>
        <fullName evidence="3">Siderophore-interacting protein</fullName>
    </recommendedName>
</protein>
<evidence type="ECO:0008006" key="3">
    <source>
        <dbReference type="Google" id="ProtNLM"/>
    </source>
</evidence>
<dbReference type="SUPFAM" id="SSF54427">
    <property type="entry name" value="NTF2-like"/>
    <property type="match status" value="1"/>
</dbReference>
<dbReference type="InterPro" id="IPR052704">
    <property type="entry name" value="ECF_Sigma-70_Domain"/>
</dbReference>
<dbReference type="RefSeq" id="WP_320941034.1">
    <property type="nucleotide sequence ID" value="NZ_BAABEU010000010.1"/>
</dbReference>
<dbReference type="EMBL" id="CP139368">
    <property type="protein sequence ID" value="WPR88314.1"/>
    <property type="molecule type" value="Genomic_DNA"/>
</dbReference>
<proteinExistence type="predicted"/>
<accession>A0ABZ0SHT9</accession>
<keyword evidence="2" id="KW-1185">Reference proteome</keyword>
<organism evidence="1 2">
    <name type="scientific">Microbacterium rhizosphaerae</name>
    <dbReference type="NCBI Taxonomy" id="1678237"/>
    <lineage>
        <taxon>Bacteria</taxon>
        <taxon>Bacillati</taxon>
        <taxon>Actinomycetota</taxon>
        <taxon>Actinomycetes</taxon>
        <taxon>Micrococcales</taxon>
        <taxon>Microbacteriaceae</taxon>
        <taxon>Microbacterium</taxon>
    </lineage>
</organism>
<dbReference type="Proteomes" id="UP001323798">
    <property type="component" value="Chromosome"/>
</dbReference>
<name>A0ABZ0SHT9_9MICO</name>
<evidence type="ECO:0000313" key="1">
    <source>
        <dbReference type="EMBL" id="WPR88314.1"/>
    </source>
</evidence>